<keyword evidence="3" id="KW-1185">Reference proteome</keyword>
<name>A0A182VNN0_ANOME</name>
<feature type="compositionally biased region" description="Basic and acidic residues" evidence="1">
    <location>
        <begin position="14"/>
        <end position="46"/>
    </location>
</feature>
<dbReference type="Proteomes" id="UP000075903">
    <property type="component" value="Unassembled WGS sequence"/>
</dbReference>
<dbReference type="VEuPathDB" id="VectorBase:AMEM018054"/>
<sequence length="254" mass="29366">MYGDADAQPNAGDQYDRRYGRQLDAEQDHHAEQLDLHHQHVQHDQQRGPAGQEQQRDEHKHRQQGAADRFQQPRPTVSEHIVPGPRGQIVVERFRIDHTLRVDQPHLRHQTLVDRVVHVPRLDQQLVRQDRIIARVRVPPFLRDPSLPIIPIKRTLQIHQPIAEQAQPKVRQPPVIVLDHVRNAHERFVVLVQQLLIVRILKIALRDGKHAVEAEQLALHAQEPVLVRVLRHEVCELESVRELHGGEQGDANDA</sequence>
<dbReference type="AlphaFoldDB" id="A0A182VNN0"/>
<reference evidence="2" key="1">
    <citation type="submission" date="2020-05" db="UniProtKB">
        <authorList>
            <consortium name="EnsemblMetazoa"/>
        </authorList>
    </citation>
    <scope>IDENTIFICATION</scope>
    <source>
        <strain evidence="2">MAF</strain>
    </source>
</reference>
<feature type="region of interest" description="Disordered" evidence="1">
    <location>
        <begin position="1"/>
        <end position="84"/>
    </location>
</feature>
<evidence type="ECO:0000313" key="3">
    <source>
        <dbReference type="Proteomes" id="UP000075903"/>
    </source>
</evidence>
<evidence type="ECO:0000313" key="2">
    <source>
        <dbReference type="EnsemblMetazoa" id="AMEM018054-PA"/>
    </source>
</evidence>
<proteinExistence type="predicted"/>
<organism evidence="2 3">
    <name type="scientific">Anopheles merus</name>
    <name type="common">Mosquito</name>
    <dbReference type="NCBI Taxonomy" id="30066"/>
    <lineage>
        <taxon>Eukaryota</taxon>
        <taxon>Metazoa</taxon>
        <taxon>Ecdysozoa</taxon>
        <taxon>Arthropoda</taxon>
        <taxon>Hexapoda</taxon>
        <taxon>Insecta</taxon>
        <taxon>Pterygota</taxon>
        <taxon>Neoptera</taxon>
        <taxon>Endopterygota</taxon>
        <taxon>Diptera</taxon>
        <taxon>Nematocera</taxon>
        <taxon>Culicoidea</taxon>
        <taxon>Culicidae</taxon>
        <taxon>Anophelinae</taxon>
        <taxon>Anopheles</taxon>
    </lineage>
</organism>
<accession>A0A182VNN0</accession>
<dbReference type="EnsemblMetazoa" id="AMEM018054-RA">
    <property type="protein sequence ID" value="AMEM018054-PA"/>
    <property type="gene ID" value="AMEM018054"/>
</dbReference>
<evidence type="ECO:0000256" key="1">
    <source>
        <dbReference type="SAM" id="MobiDB-lite"/>
    </source>
</evidence>
<protein>
    <submittedName>
        <fullName evidence="2">Uncharacterized protein</fullName>
    </submittedName>
</protein>